<evidence type="ECO:0000313" key="5">
    <source>
        <dbReference type="Proteomes" id="UP001305779"/>
    </source>
</evidence>
<feature type="region of interest" description="Disordered" evidence="1">
    <location>
        <begin position="854"/>
        <end position="895"/>
    </location>
</feature>
<keyword evidence="5" id="KW-1185">Reference proteome</keyword>
<dbReference type="Proteomes" id="UP001305779">
    <property type="component" value="Unassembled WGS sequence"/>
</dbReference>
<feature type="compositionally biased region" description="Low complexity" evidence="1">
    <location>
        <begin position="640"/>
        <end position="666"/>
    </location>
</feature>
<keyword evidence="2" id="KW-0472">Membrane</keyword>
<feature type="region of interest" description="Disordered" evidence="1">
    <location>
        <begin position="640"/>
        <end position="673"/>
    </location>
</feature>
<feature type="region of interest" description="Disordered" evidence="1">
    <location>
        <begin position="695"/>
        <end position="721"/>
    </location>
</feature>
<protein>
    <submittedName>
        <fullName evidence="4">Uncharacterized protein</fullName>
    </submittedName>
</protein>
<feature type="compositionally biased region" description="Polar residues" evidence="1">
    <location>
        <begin position="935"/>
        <end position="949"/>
    </location>
</feature>
<feature type="chain" id="PRO_5046030743" evidence="3">
    <location>
        <begin position="27"/>
        <end position="1023"/>
    </location>
</feature>
<feature type="compositionally biased region" description="Low complexity" evidence="1">
    <location>
        <begin position="314"/>
        <end position="346"/>
    </location>
</feature>
<feature type="compositionally biased region" description="Low complexity" evidence="1">
    <location>
        <begin position="257"/>
        <end position="270"/>
    </location>
</feature>
<feature type="transmembrane region" description="Helical" evidence="2">
    <location>
        <begin position="899"/>
        <end position="920"/>
    </location>
</feature>
<organism evidence="4 5">
    <name type="scientific">Zasmidium cellare</name>
    <name type="common">Wine cellar mold</name>
    <name type="synonym">Racodium cellare</name>
    <dbReference type="NCBI Taxonomy" id="395010"/>
    <lineage>
        <taxon>Eukaryota</taxon>
        <taxon>Fungi</taxon>
        <taxon>Dikarya</taxon>
        <taxon>Ascomycota</taxon>
        <taxon>Pezizomycotina</taxon>
        <taxon>Dothideomycetes</taxon>
        <taxon>Dothideomycetidae</taxon>
        <taxon>Mycosphaerellales</taxon>
        <taxon>Mycosphaerellaceae</taxon>
        <taxon>Zasmidium</taxon>
    </lineage>
</organism>
<keyword evidence="2" id="KW-1133">Transmembrane helix</keyword>
<feature type="compositionally biased region" description="Polar residues" evidence="1">
    <location>
        <begin position="373"/>
        <end position="390"/>
    </location>
</feature>
<keyword evidence="3" id="KW-0732">Signal</keyword>
<feature type="compositionally biased region" description="Low complexity" evidence="1">
    <location>
        <begin position="993"/>
        <end position="1003"/>
    </location>
</feature>
<feature type="compositionally biased region" description="Low complexity" evidence="1">
    <location>
        <begin position="206"/>
        <end position="218"/>
    </location>
</feature>
<accession>A0ABR0ECI7</accession>
<evidence type="ECO:0000313" key="4">
    <source>
        <dbReference type="EMBL" id="KAK4498985.1"/>
    </source>
</evidence>
<feature type="region of interest" description="Disordered" evidence="1">
    <location>
        <begin position="550"/>
        <end position="570"/>
    </location>
</feature>
<name>A0ABR0ECI7_ZASCE</name>
<reference evidence="4 5" key="1">
    <citation type="journal article" date="2023" name="G3 (Bethesda)">
        <title>A chromosome-level genome assembly of Zasmidium syzygii isolated from banana leaves.</title>
        <authorList>
            <person name="van Westerhoven A.C."/>
            <person name="Mehrabi R."/>
            <person name="Talebi R."/>
            <person name="Steentjes M.B.F."/>
            <person name="Corcolon B."/>
            <person name="Chong P.A."/>
            <person name="Kema G.H.J."/>
            <person name="Seidl M.F."/>
        </authorList>
    </citation>
    <scope>NUCLEOTIDE SEQUENCE [LARGE SCALE GENOMIC DNA]</scope>
    <source>
        <strain evidence="4 5">P124</strain>
    </source>
</reference>
<dbReference type="PANTHER" id="PTHR35778">
    <property type="entry name" value="SIGNALING MUCIN HKR1-RELATED"/>
    <property type="match status" value="1"/>
</dbReference>
<proteinExistence type="predicted"/>
<feature type="compositionally biased region" description="Gly residues" evidence="1">
    <location>
        <begin position="951"/>
        <end position="992"/>
    </location>
</feature>
<sequence length="1023" mass="104522">MKTTTSAWAAALAVMSMHGPFTTAEAAPARPQQEPERPKLIVNIRQRFIFVTIELRFGRRLHRSLATSEQYGNLIDTSHVVHFPDEQLVDCLRDQFQLGPDNVDKSLFEYLIERSFAFWTAIGGSPTDGIFYVQFYERRGIRIKKFANIEFELYIGRATNTWPTEEHHGTLRFEHQQSISFAKSFLPERRGGEQFRVEQPSAEVVSPTRSSESQSSSSRPAFNPPRPLAGSDAPSGSGIPETVVPPTARSSTAENGTASTTAPPSSTTAPIIVGLSTIIESSTIRNTTPSRTTEGTRPTVDVSSESYTQGTGTGSISSSTDGGLLGGILPTQNSTSTEPSQTSSSEGLLGGILPTGSGSRTGTGEGADTTTAYSGTGTAPITSKPTASTSENLSSVVSSVASEISSVASSVISEASANTTAPSTSTDASAALSNIASSLSSELSSIVATATDSKVSSSLASEFSGILSSAASSLASQISTAPPSASATTTGTAESIIGTGTSTGSFTLSTSTGSSGVTVIPIPVATPSSSKSQDSQSGSTSFEASLTASVTATNETSSLPTASTGTAYSTSIPLTTGATLTLGSSSSSSETSTISSSNSSVTATGTHASVTSFSATSSTHLSTIESSTSTNESSTAAIIATQPSSTSVEASTTSTSVPTAAETTTSKAPTSIVPTGSDSATILVVPTSLVYAPTTTPSPTVTESGSNMPVDSSTSSASTGLPTYMPRLIQPPGGMPQAPANTTLIQVGFNYGLNFPFVVSTENSASQIFAYLPQGIAYTLGLDSQHVKMNALMPFDTTKTMNYITTLAQAYIPANMVDQLQLDLHTPLSAAYKNPDESVRMLMSMINPAIPVLPGANMDDGTETSASYNPQATSSGKHGDGAPIGGDSGSSQSVKSSSVGIGLGACAGAALYAAAMVYVARRYRKKRQSHKRAPSLQTPGEMSQRSPATLSGGGMGGYFMSGANGIRGSGTTRGTGAGARGSGSGSGSGGRGSRNSAGSSNGRSVREQGISAPVMAENSLGWN</sequence>
<gene>
    <name evidence="4" type="ORF">PRZ48_009496</name>
</gene>
<evidence type="ECO:0000256" key="1">
    <source>
        <dbReference type="SAM" id="MobiDB-lite"/>
    </source>
</evidence>
<feature type="compositionally biased region" description="Polar residues" evidence="1">
    <location>
        <begin position="863"/>
        <end position="876"/>
    </location>
</feature>
<dbReference type="InterPro" id="IPR039295">
    <property type="entry name" value="MSB2"/>
</dbReference>
<feature type="region of interest" description="Disordered" evidence="1">
    <location>
        <begin position="928"/>
        <end position="1023"/>
    </location>
</feature>
<evidence type="ECO:0000256" key="3">
    <source>
        <dbReference type="SAM" id="SignalP"/>
    </source>
</evidence>
<feature type="region of interest" description="Disordered" evidence="1">
    <location>
        <begin position="193"/>
        <end position="390"/>
    </location>
</feature>
<evidence type="ECO:0000256" key="2">
    <source>
        <dbReference type="SAM" id="Phobius"/>
    </source>
</evidence>
<feature type="compositionally biased region" description="Polar residues" evidence="1">
    <location>
        <begin position="278"/>
        <end position="309"/>
    </location>
</feature>
<feature type="region of interest" description="Disordered" evidence="1">
    <location>
        <begin position="582"/>
        <end position="603"/>
    </location>
</feature>
<feature type="compositionally biased region" description="Polar residues" evidence="1">
    <location>
        <begin position="703"/>
        <end position="721"/>
    </location>
</feature>
<dbReference type="EMBL" id="JAXOVC010000007">
    <property type="protein sequence ID" value="KAK4498985.1"/>
    <property type="molecule type" value="Genomic_DNA"/>
</dbReference>
<comment type="caution">
    <text evidence="4">The sequence shown here is derived from an EMBL/GenBank/DDBJ whole genome shotgun (WGS) entry which is preliminary data.</text>
</comment>
<feature type="signal peptide" evidence="3">
    <location>
        <begin position="1"/>
        <end position="26"/>
    </location>
</feature>
<keyword evidence="2" id="KW-0812">Transmembrane</keyword>
<dbReference type="PANTHER" id="PTHR35778:SF1">
    <property type="entry name" value="SIGNALING MUCIN HKR1-RELATED"/>
    <property type="match status" value="1"/>
</dbReference>